<dbReference type="GO" id="GO:0016787">
    <property type="term" value="F:hydrolase activity"/>
    <property type="evidence" value="ECO:0007669"/>
    <property type="project" value="UniProtKB-KW"/>
</dbReference>
<dbReference type="Gene3D" id="3.60.15.10">
    <property type="entry name" value="Ribonuclease Z/Hydroxyacylglutathione hydrolase-like"/>
    <property type="match status" value="1"/>
</dbReference>
<evidence type="ECO:0000313" key="3">
    <source>
        <dbReference type="EMBL" id="ORX94855.1"/>
    </source>
</evidence>
<dbReference type="PANTHER" id="PTHR42951:SF14">
    <property type="entry name" value="METALLO-BETA-LACTAMASE SUPERFAMILY PROTEIN"/>
    <property type="match status" value="1"/>
</dbReference>
<dbReference type="STRING" id="1314790.A0A1Y1YAB1"/>
<keyword evidence="1" id="KW-0732">Signal</keyword>
<dbReference type="Proteomes" id="UP000193498">
    <property type="component" value="Unassembled WGS sequence"/>
</dbReference>
<protein>
    <submittedName>
        <fullName evidence="3">Metallo-hydrolase/oxidoreductase</fullName>
    </submittedName>
</protein>
<reference evidence="3 4" key="1">
    <citation type="submission" date="2016-07" db="EMBL/GenBank/DDBJ databases">
        <title>Pervasive Adenine N6-methylation of Active Genes in Fungi.</title>
        <authorList>
            <consortium name="DOE Joint Genome Institute"/>
            <person name="Mondo S.J."/>
            <person name="Dannebaum R.O."/>
            <person name="Kuo R.C."/>
            <person name="Labutti K."/>
            <person name="Haridas S."/>
            <person name="Kuo A."/>
            <person name="Salamov A."/>
            <person name="Ahrendt S.R."/>
            <person name="Lipzen A."/>
            <person name="Sullivan W."/>
            <person name="Andreopoulos W.B."/>
            <person name="Clum A."/>
            <person name="Lindquist E."/>
            <person name="Daum C."/>
            <person name="Ramamoorthy G.K."/>
            <person name="Gryganskyi A."/>
            <person name="Culley D."/>
            <person name="Magnuson J.K."/>
            <person name="James T.Y."/>
            <person name="O'Malley M.A."/>
            <person name="Stajich J.E."/>
            <person name="Spatafora J.W."/>
            <person name="Visel A."/>
            <person name="Grigoriev I.V."/>
        </authorList>
    </citation>
    <scope>NUCLEOTIDE SEQUENCE [LARGE SCALE GENOMIC DNA]</scope>
    <source>
        <strain evidence="3 4">CBS 931.73</strain>
    </source>
</reference>
<feature type="signal peptide" evidence="1">
    <location>
        <begin position="1"/>
        <end position="20"/>
    </location>
</feature>
<keyword evidence="3" id="KW-0378">Hydrolase</keyword>
<dbReference type="Pfam" id="PF00753">
    <property type="entry name" value="Lactamase_B"/>
    <property type="match status" value="1"/>
</dbReference>
<dbReference type="AlphaFoldDB" id="A0A1Y1YAB1"/>
<keyword evidence="4" id="KW-1185">Reference proteome</keyword>
<dbReference type="PANTHER" id="PTHR42951">
    <property type="entry name" value="METALLO-BETA-LACTAMASE DOMAIN-CONTAINING"/>
    <property type="match status" value="1"/>
</dbReference>
<organism evidence="3 4">
    <name type="scientific">Basidiobolus meristosporus CBS 931.73</name>
    <dbReference type="NCBI Taxonomy" id="1314790"/>
    <lineage>
        <taxon>Eukaryota</taxon>
        <taxon>Fungi</taxon>
        <taxon>Fungi incertae sedis</taxon>
        <taxon>Zoopagomycota</taxon>
        <taxon>Entomophthoromycotina</taxon>
        <taxon>Basidiobolomycetes</taxon>
        <taxon>Basidiobolales</taxon>
        <taxon>Basidiobolaceae</taxon>
        <taxon>Basidiobolus</taxon>
    </lineage>
</organism>
<name>A0A1Y1YAB1_9FUNG</name>
<dbReference type="CDD" id="cd07739">
    <property type="entry name" value="metallo-hydrolase-like_MBL-fold"/>
    <property type="match status" value="1"/>
</dbReference>
<evidence type="ECO:0000313" key="4">
    <source>
        <dbReference type="Proteomes" id="UP000193498"/>
    </source>
</evidence>
<feature type="domain" description="Metallo-beta-lactamase" evidence="2">
    <location>
        <begin position="37"/>
        <end position="229"/>
    </location>
</feature>
<dbReference type="InterPro" id="IPR050855">
    <property type="entry name" value="NDM-1-like"/>
</dbReference>
<sequence length="293" mass="33080">MKYPVVQAITLSALFLSAFGSPKLKVIHHSSSDASMYEVSTAVIGQREVVILDAGFTRSSAQEMISLIKNTTKLPVTKIFATHEHPDHYFGATEILKAYPKAGFYASPSVVKKIRQHVDEKVKQWTGAYAPGEIPQAPRIPKPFRGKSITLGGNKNEPIKLLQPFDGDVEDVTAYWIPSQKTLITGDMVYSSRMHVWLSEAQEPSHRKKWIRSLDYLIRLKPKKVIAGHVPSTEKPQVSDLRATKEYIEYFDRHVYGKSYTAQKIYDLMKKRFPNRIALETLNLTASAYGRGQ</sequence>
<dbReference type="InParanoid" id="A0A1Y1YAB1"/>
<evidence type="ECO:0000256" key="1">
    <source>
        <dbReference type="SAM" id="SignalP"/>
    </source>
</evidence>
<feature type="chain" id="PRO_5012078823" evidence="1">
    <location>
        <begin position="21"/>
        <end position="293"/>
    </location>
</feature>
<dbReference type="OrthoDB" id="536211at2759"/>
<proteinExistence type="predicted"/>
<evidence type="ECO:0000259" key="2">
    <source>
        <dbReference type="SMART" id="SM00849"/>
    </source>
</evidence>
<feature type="non-terminal residue" evidence="3">
    <location>
        <position position="1"/>
    </location>
</feature>
<dbReference type="EMBL" id="MCFE01000193">
    <property type="protein sequence ID" value="ORX94855.1"/>
    <property type="molecule type" value="Genomic_DNA"/>
</dbReference>
<accession>A0A1Y1YAB1</accession>
<dbReference type="SUPFAM" id="SSF56281">
    <property type="entry name" value="Metallo-hydrolase/oxidoreductase"/>
    <property type="match status" value="1"/>
</dbReference>
<dbReference type="SMART" id="SM00849">
    <property type="entry name" value="Lactamase_B"/>
    <property type="match status" value="1"/>
</dbReference>
<comment type="caution">
    <text evidence="3">The sequence shown here is derived from an EMBL/GenBank/DDBJ whole genome shotgun (WGS) entry which is preliminary data.</text>
</comment>
<gene>
    <name evidence="3" type="ORF">K493DRAFT_283417</name>
</gene>
<dbReference type="InterPro" id="IPR036866">
    <property type="entry name" value="RibonucZ/Hydroxyglut_hydro"/>
</dbReference>
<dbReference type="InterPro" id="IPR001279">
    <property type="entry name" value="Metallo-B-lactamas"/>
</dbReference>